<gene>
    <name evidence="5" type="ORF">COX47_00130</name>
</gene>
<sequence>MANSFAYKDKQYKVGDTISISYKIKEADKERTQLFKGILIKIRGNTPETRMITIRRMTRSKIGVERIIPLSSPYIKNITIVKKSKYQKAKAYFIRGLSDQQLRSKLYRSK</sequence>
<keyword evidence="2 5" id="KW-0689">Ribosomal protein</keyword>
<dbReference type="InterPro" id="IPR001857">
    <property type="entry name" value="Ribosomal_bL19"/>
</dbReference>
<evidence type="ECO:0000256" key="1">
    <source>
        <dbReference type="ARBA" id="ARBA00005781"/>
    </source>
</evidence>
<organism evidence="5 6">
    <name type="scientific">Candidatus Roizmanbacteria bacterium CG23_combo_of_CG06-09_8_20_14_all_35_49</name>
    <dbReference type="NCBI Taxonomy" id="1974863"/>
    <lineage>
        <taxon>Bacteria</taxon>
        <taxon>Candidatus Roizmaniibacteriota</taxon>
    </lineage>
</organism>
<comment type="caution">
    <text evidence="5">The sequence shown here is derived from an EMBL/GenBank/DDBJ whole genome shotgun (WGS) entry which is preliminary data.</text>
</comment>
<dbReference type="PANTHER" id="PTHR15680">
    <property type="entry name" value="RIBOSOMAL PROTEIN L19"/>
    <property type="match status" value="1"/>
</dbReference>
<reference evidence="5 6" key="1">
    <citation type="submission" date="2017-09" db="EMBL/GenBank/DDBJ databases">
        <title>Depth-based differentiation of microbial function through sediment-hosted aquifers and enrichment of novel symbionts in the deep terrestrial subsurface.</title>
        <authorList>
            <person name="Probst A.J."/>
            <person name="Ladd B."/>
            <person name="Jarett J.K."/>
            <person name="Geller-Mcgrath D.E."/>
            <person name="Sieber C.M."/>
            <person name="Emerson J.B."/>
            <person name="Anantharaman K."/>
            <person name="Thomas B.C."/>
            <person name="Malmstrom R."/>
            <person name="Stieglmeier M."/>
            <person name="Klingl A."/>
            <person name="Woyke T."/>
            <person name="Ryan C.M."/>
            <person name="Banfield J.F."/>
        </authorList>
    </citation>
    <scope>NUCLEOTIDE SEQUENCE [LARGE SCALE GENOMIC DNA]</scope>
    <source>
        <strain evidence="5">CG23_combo_of_CG06-09_8_20_14_all_35_49</strain>
    </source>
</reference>
<proteinExistence type="inferred from homology"/>
<accession>A0A2G9Y9F6</accession>
<evidence type="ECO:0000256" key="3">
    <source>
        <dbReference type="ARBA" id="ARBA00023274"/>
    </source>
</evidence>
<dbReference type="AlphaFoldDB" id="A0A2G9Y9F6"/>
<evidence type="ECO:0000313" key="6">
    <source>
        <dbReference type="Proteomes" id="UP000231025"/>
    </source>
</evidence>
<protein>
    <recommendedName>
        <fullName evidence="4">50S ribosomal protein L19</fullName>
    </recommendedName>
</protein>
<dbReference type="Pfam" id="PF01245">
    <property type="entry name" value="Ribosomal_L19"/>
    <property type="match status" value="1"/>
</dbReference>
<dbReference type="InterPro" id="IPR038657">
    <property type="entry name" value="Ribosomal_bL19_sf"/>
</dbReference>
<dbReference type="GO" id="GO:0003735">
    <property type="term" value="F:structural constituent of ribosome"/>
    <property type="evidence" value="ECO:0007669"/>
    <property type="project" value="InterPro"/>
</dbReference>
<dbReference type="Gene3D" id="2.30.30.790">
    <property type="match status" value="1"/>
</dbReference>
<dbReference type="GO" id="GO:0022625">
    <property type="term" value="C:cytosolic large ribosomal subunit"/>
    <property type="evidence" value="ECO:0007669"/>
    <property type="project" value="TreeGrafter"/>
</dbReference>
<dbReference type="SUPFAM" id="SSF50104">
    <property type="entry name" value="Translation proteins SH3-like domain"/>
    <property type="match status" value="1"/>
</dbReference>
<name>A0A2G9Y9F6_9BACT</name>
<dbReference type="PANTHER" id="PTHR15680:SF9">
    <property type="entry name" value="LARGE RIBOSOMAL SUBUNIT PROTEIN BL19M"/>
    <property type="match status" value="1"/>
</dbReference>
<dbReference type="Proteomes" id="UP000231025">
    <property type="component" value="Unassembled WGS sequence"/>
</dbReference>
<dbReference type="InterPro" id="IPR008991">
    <property type="entry name" value="Translation_prot_SH3-like_sf"/>
</dbReference>
<dbReference type="PRINTS" id="PR00061">
    <property type="entry name" value="RIBOSOMALL19"/>
</dbReference>
<comment type="function">
    <text evidence="4">This protein is located at the 30S-50S ribosomal subunit interface and may play a role in the structure and function of the aminoacyl-tRNA binding site.</text>
</comment>
<dbReference type="GO" id="GO:0006412">
    <property type="term" value="P:translation"/>
    <property type="evidence" value="ECO:0007669"/>
    <property type="project" value="InterPro"/>
</dbReference>
<evidence type="ECO:0000256" key="2">
    <source>
        <dbReference type="ARBA" id="ARBA00022980"/>
    </source>
</evidence>
<evidence type="ECO:0000256" key="4">
    <source>
        <dbReference type="RuleBase" id="RU000559"/>
    </source>
</evidence>
<evidence type="ECO:0000313" key="5">
    <source>
        <dbReference type="EMBL" id="PIP15353.1"/>
    </source>
</evidence>
<dbReference type="EMBL" id="PCRE01000002">
    <property type="protein sequence ID" value="PIP15353.1"/>
    <property type="molecule type" value="Genomic_DNA"/>
</dbReference>
<keyword evidence="3 4" id="KW-0687">Ribonucleoprotein</keyword>
<comment type="similarity">
    <text evidence="1 4">Belongs to the bacterial ribosomal protein bL19 family.</text>
</comment>